<organism evidence="2 3">
    <name type="scientific">Steinernema carpocapsae</name>
    <name type="common">Entomopathogenic nematode</name>
    <dbReference type="NCBI Taxonomy" id="34508"/>
    <lineage>
        <taxon>Eukaryota</taxon>
        <taxon>Metazoa</taxon>
        <taxon>Ecdysozoa</taxon>
        <taxon>Nematoda</taxon>
        <taxon>Chromadorea</taxon>
        <taxon>Rhabditida</taxon>
        <taxon>Tylenchina</taxon>
        <taxon>Panagrolaimomorpha</taxon>
        <taxon>Strongyloidoidea</taxon>
        <taxon>Steinernematidae</taxon>
        <taxon>Steinernema</taxon>
    </lineage>
</organism>
<feature type="region of interest" description="Disordered" evidence="1">
    <location>
        <begin position="129"/>
        <end position="175"/>
    </location>
</feature>
<dbReference type="Proteomes" id="UP000298663">
    <property type="component" value="Chromosome X"/>
</dbReference>
<comment type="caution">
    <text evidence="2">The sequence shown here is derived from an EMBL/GenBank/DDBJ whole genome shotgun (WGS) entry which is preliminary data.</text>
</comment>
<dbReference type="InterPro" id="IPR036085">
    <property type="entry name" value="PAZ_dom_sf"/>
</dbReference>
<evidence type="ECO:0000256" key="1">
    <source>
        <dbReference type="SAM" id="MobiDB-lite"/>
    </source>
</evidence>
<dbReference type="EMBL" id="AZBU02000001">
    <property type="protein sequence ID" value="TMS32885.1"/>
    <property type="molecule type" value="Genomic_DNA"/>
</dbReference>
<reference evidence="2 3" key="1">
    <citation type="journal article" date="2015" name="Genome Biol.">
        <title>Comparative genomics of Steinernema reveals deeply conserved gene regulatory networks.</title>
        <authorList>
            <person name="Dillman A.R."/>
            <person name="Macchietto M."/>
            <person name="Porter C.F."/>
            <person name="Rogers A."/>
            <person name="Williams B."/>
            <person name="Antoshechkin I."/>
            <person name="Lee M.M."/>
            <person name="Goodwin Z."/>
            <person name="Lu X."/>
            <person name="Lewis E.E."/>
            <person name="Goodrich-Blair H."/>
            <person name="Stock S.P."/>
            <person name="Adams B.J."/>
            <person name="Sternberg P.W."/>
            <person name="Mortazavi A."/>
        </authorList>
    </citation>
    <scope>NUCLEOTIDE SEQUENCE [LARGE SCALE GENOMIC DNA]</scope>
    <source>
        <strain evidence="2 3">ALL</strain>
    </source>
</reference>
<proteinExistence type="predicted"/>
<evidence type="ECO:0000313" key="3">
    <source>
        <dbReference type="Proteomes" id="UP000298663"/>
    </source>
</evidence>
<keyword evidence="3" id="KW-1185">Reference proteome</keyword>
<name>A0A4U8UL68_STECR</name>
<reference evidence="2 3" key="2">
    <citation type="journal article" date="2019" name="G3 (Bethesda)">
        <title>Hybrid Assembly of the Genome of the Entomopathogenic Nematode Steinernema carpocapsae Identifies the X-Chromosome.</title>
        <authorList>
            <person name="Serra L."/>
            <person name="Macchietto M."/>
            <person name="Macias-Munoz A."/>
            <person name="McGill C.J."/>
            <person name="Rodriguez I.M."/>
            <person name="Rodriguez B."/>
            <person name="Murad R."/>
            <person name="Mortazavi A."/>
        </authorList>
    </citation>
    <scope>NUCLEOTIDE SEQUENCE [LARGE SCALE GENOMIC DNA]</scope>
    <source>
        <strain evidence="2 3">ALL</strain>
    </source>
</reference>
<dbReference type="AlphaFoldDB" id="A0A4U8UL68"/>
<dbReference type="SUPFAM" id="SSF101690">
    <property type="entry name" value="PAZ domain"/>
    <property type="match status" value="1"/>
</dbReference>
<protein>
    <submittedName>
        <fullName evidence="2">Uncharacterized protein</fullName>
    </submittedName>
</protein>
<accession>A0A4U8UL68</accession>
<feature type="compositionally biased region" description="Polar residues" evidence="1">
    <location>
        <begin position="141"/>
        <end position="150"/>
    </location>
</feature>
<dbReference type="EMBL" id="CM016762">
    <property type="protein sequence ID" value="TMS32885.1"/>
    <property type="molecule type" value="Genomic_DNA"/>
</dbReference>
<dbReference type="Gene3D" id="2.170.260.10">
    <property type="entry name" value="paz domain"/>
    <property type="match status" value="1"/>
</dbReference>
<gene>
    <name evidence="2" type="ORF">L596_000679</name>
</gene>
<evidence type="ECO:0000313" key="2">
    <source>
        <dbReference type="EMBL" id="TMS32885.1"/>
    </source>
</evidence>
<sequence>MTWEEDSRCGTLSIALSASERTEAIVNYDRTCAVFLKMRIPIIDYFLSVVSRRPRLTDADYRGLENFHWSPDQIAALRESLKGLTMVTTYGGTSYYLYKFLDVYRDNASETMFNWRRPEDNEEVSRNTIGRSLNKWHPTPTALSSDSSRSPAEEHLFADGASDDIRPSAVPGIKQ</sequence>